<dbReference type="GO" id="GO:0009653">
    <property type="term" value="P:anatomical structure morphogenesis"/>
    <property type="evidence" value="ECO:0007669"/>
    <property type="project" value="TreeGrafter"/>
</dbReference>
<organism evidence="5 6">
    <name type="scientific">Pristionchus mayeri</name>
    <dbReference type="NCBI Taxonomy" id="1317129"/>
    <lineage>
        <taxon>Eukaryota</taxon>
        <taxon>Metazoa</taxon>
        <taxon>Ecdysozoa</taxon>
        <taxon>Nematoda</taxon>
        <taxon>Chromadorea</taxon>
        <taxon>Rhabditida</taxon>
        <taxon>Rhabditina</taxon>
        <taxon>Diplogasteromorpha</taxon>
        <taxon>Diplogasteroidea</taxon>
        <taxon>Neodiplogasteridae</taxon>
        <taxon>Pristionchus</taxon>
    </lineage>
</organism>
<dbReference type="PROSITE" id="PS50948">
    <property type="entry name" value="PAN"/>
    <property type="match status" value="2"/>
</dbReference>
<evidence type="ECO:0000256" key="1">
    <source>
        <dbReference type="SAM" id="Coils"/>
    </source>
</evidence>
<evidence type="ECO:0000256" key="2">
    <source>
        <dbReference type="SAM" id="MobiDB-lite"/>
    </source>
</evidence>
<evidence type="ECO:0000259" key="4">
    <source>
        <dbReference type="PROSITE" id="PS50948"/>
    </source>
</evidence>
<evidence type="ECO:0000256" key="3">
    <source>
        <dbReference type="SAM" id="SignalP"/>
    </source>
</evidence>
<accession>A0AAN4ZJJ8</accession>
<dbReference type="SMART" id="SM00473">
    <property type="entry name" value="PAN_AP"/>
    <property type="match status" value="2"/>
</dbReference>
<gene>
    <name evidence="5" type="ORF">PMAYCL1PPCAC_09793</name>
</gene>
<feature type="region of interest" description="Disordered" evidence="2">
    <location>
        <begin position="384"/>
        <end position="407"/>
    </location>
</feature>
<keyword evidence="3" id="KW-0732">Signal</keyword>
<feature type="chain" id="PRO_5042898512" description="Apple domain-containing protein" evidence="3">
    <location>
        <begin position="17"/>
        <end position="710"/>
    </location>
</feature>
<evidence type="ECO:0000313" key="5">
    <source>
        <dbReference type="EMBL" id="GMR39598.1"/>
    </source>
</evidence>
<name>A0AAN4ZJJ8_9BILA</name>
<sequence length="710" mass="79327">RLLLVGASLLLAAASAVDRGELKALRPCFERYPNHKLIGMKSYHSEFRMQSEEECLHFCALTATRCRSIVYDSAQHLCHFFLDDGAEQAEFAPRMIYFRVTAKRCLEDTVKKLPDEKQALPTTTEQPQEPEFKSPVVARKRGGKLAKRKQIDSADLTTTTTTTTTTTPAPPTLEDMGMKEAMDDLLDDIERNTEAFENEQRKEKRARDDDEREELRIIKEQIRKKLKEKIEALRENFPDMYEELMGREAEYEEVAEAPTTTTTTQRPVNDGEIPFRRKKVARAPEKEVTTQANLVANDDDHAVKSENLGPLVSEDEGKPAEKKFLAIPDMHSEEIEYEDQPLPSRKVVSEIRKSPKRIDAKQDSKKIELKKNTLSKAELFAQQLSGSTTESDMPATTTPLPTTTTTRAARTAYTRRAVMTRRIITTTTTEAPEPIEIEQATESPQFSIKTRPVVDDETAAADAVVTGCIEDEVPLWVRFENSEPDMDAPKASAPMDNRDACQNACNEVDGARSITFSEKDNSCQCNVDFDGISMRKSAVDDFSVSTSTRFCFAKSLEVFKHCGAFMGFRDFTLNVDSREQFDGLPPSYEGLQLCIELCSLSTDYACKSATFDFENGRCALNDVDSSSNPTDFAPTLVDHLLYFENSCERAEVVLQKDSAAPSMNVDRVAASDAAKFSSASSSGSGIGGLKVRPISRDTYSLKEASAFRMH</sequence>
<feature type="region of interest" description="Disordered" evidence="2">
    <location>
        <begin position="116"/>
        <end position="175"/>
    </location>
</feature>
<dbReference type="InterPro" id="IPR003609">
    <property type="entry name" value="Pan_app"/>
</dbReference>
<feature type="compositionally biased region" description="Low complexity" evidence="2">
    <location>
        <begin position="394"/>
        <end position="407"/>
    </location>
</feature>
<feature type="compositionally biased region" description="Low complexity" evidence="2">
    <location>
        <begin position="157"/>
        <end position="167"/>
    </location>
</feature>
<feature type="compositionally biased region" description="Basic residues" evidence="2">
    <location>
        <begin position="138"/>
        <end position="148"/>
    </location>
</feature>
<keyword evidence="1" id="KW-0175">Coiled coil</keyword>
<dbReference type="InterPro" id="IPR052774">
    <property type="entry name" value="Celegans_DevNeuronal_Protein"/>
</dbReference>
<keyword evidence="6" id="KW-1185">Reference proteome</keyword>
<evidence type="ECO:0000313" key="6">
    <source>
        <dbReference type="Proteomes" id="UP001328107"/>
    </source>
</evidence>
<dbReference type="PANTHER" id="PTHR47327:SF16">
    <property type="entry name" value="APPLE DOMAIN-CONTAINING PROTEIN"/>
    <property type="match status" value="1"/>
</dbReference>
<dbReference type="AlphaFoldDB" id="A0AAN4ZJJ8"/>
<feature type="signal peptide" evidence="3">
    <location>
        <begin position="1"/>
        <end position="16"/>
    </location>
</feature>
<dbReference type="Gene3D" id="3.50.4.10">
    <property type="entry name" value="Hepatocyte Growth Factor"/>
    <property type="match status" value="2"/>
</dbReference>
<dbReference type="Pfam" id="PF00024">
    <property type="entry name" value="PAN_1"/>
    <property type="match status" value="2"/>
</dbReference>
<feature type="domain" description="Apple" evidence="4">
    <location>
        <begin position="28"/>
        <end position="102"/>
    </location>
</feature>
<comment type="caution">
    <text evidence="5">The sequence shown here is derived from an EMBL/GenBank/DDBJ whole genome shotgun (WGS) entry which is preliminary data.</text>
</comment>
<dbReference type="PANTHER" id="PTHR47327">
    <property type="entry name" value="FI18240P1-RELATED"/>
    <property type="match status" value="1"/>
</dbReference>
<feature type="domain" description="Apple" evidence="4">
    <location>
        <begin position="562"/>
        <end position="647"/>
    </location>
</feature>
<dbReference type="SUPFAM" id="SSF57414">
    <property type="entry name" value="Hairpin loop containing domain-like"/>
    <property type="match status" value="2"/>
</dbReference>
<reference evidence="6" key="1">
    <citation type="submission" date="2022-10" db="EMBL/GenBank/DDBJ databases">
        <title>Genome assembly of Pristionchus species.</title>
        <authorList>
            <person name="Yoshida K."/>
            <person name="Sommer R.J."/>
        </authorList>
    </citation>
    <scope>NUCLEOTIDE SEQUENCE [LARGE SCALE GENOMIC DNA]</scope>
    <source>
        <strain evidence="6">RS5460</strain>
    </source>
</reference>
<dbReference type="Proteomes" id="UP001328107">
    <property type="component" value="Unassembled WGS sequence"/>
</dbReference>
<feature type="non-terminal residue" evidence="5">
    <location>
        <position position="1"/>
    </location>
</feature>
<feature type="coiled-coil region" evidence="1">
    <location>
        <begin position="179"/>
        <end position="243"/>
    </location>
</feature>
<proteinExistence type="predicted"/>
<protein>
    <recommendedName>
        <fullName evidence="4">Apple domain-containing protein</fullName>
    </recommendedName>
</protein>
<dbReference type="EMBL" id="BTRK01000002">
    <property type="protein sequence ID" value="GMR39598.1"/>
    <property type="molecule type" value="Genomic_DNA"/>
</dbReference>